<evidence type="ECO:0000313" key="6">
    <source>
        <dbReference type="Proteomes" id="UP001501337"/>
    </source>
</evidence>
<evidence type="ECO:0000256" key="2">
    <source>
        <dbReference type="ARBA" id="ARBA00022679"/>
    </source>
</evidence>
<sequence>MLMAYQEKAGVARIGEKTPGHSAFIPTLLEWFPDARFLFTQRDPRAVIASQLKTWYVKKRLTPRSLRHGLFTGNREQELVFFANDWVDNFEQRFAPYADDPRFRKVIYEDLVRNPEAEMRSIFDFLEEDFEASIMDQRNDDTLPADQVQPAQMQAWRQEHIERSKAPISADSLDKWKSDLTAAEVAMIEGRCGDAMRAHGYEPTRSSNARLAGRAAAALIEVTDASGKQGRKLASVGRRGAGKVRNGIADVLLGIARASIARGLSPAWFAYKGIQRETVQEYFARQSGAEDAGVYDTVHPENRAQNALPVNVSSRDQLPDDQGWWGYSFWDVPERISHETFLATVPNCLITWYKDPAKKDDFYPAILNKDSRAFDMRELRFRPLHASTLFRSPKPARLKKATWFIERVYHNHSHWLTAHLPRLLLLREKGLLDQVILPPERTDAIDGSLRMLGLKPEEFQTYDPTRPLFVEELTILGTDRFRPELLQMVPAAFGVHDAPPPHRKVFISRLQAARRRLVNEDEIWPLLEPLGFERVFMEDLSFEDQVKLMRETAVLAAPHGAGLTNMIFCQKGTHIVEMADLSFPNPNFYALAAAMGHHYWLIPATSIGDVHPLEKDLRVDPAAVKKTFEQLERFSTDQATELSGASAVV</sequence>
<dbReference type="Pfam" id="PF13469">
    <property type="entry name" value="Sulfotransfer_3"/>
    <property type="match status" value="1"/>
</dbReference>
<feature type="domain" description="Glycosyltransferase 61 catalytic" evidence="4">
    <location>
        <begin position="414"/>
        <end position="576"/>
    </location>
</feature>
<evidence type="ECO:0000313" key="5">
    <source>
        <dbReference type="EMBL" id="GAA3973981.1"/>
    </source>
</evidence>
<dbReference type="Pfam" id="PF04577">
    <property type="entry name" value="Glyco_transf_61"/>
    <property type="match status" value="1"/>
</dbReference>
<dbReference type="InterPro" id="IPR049625">
    <property type="entry name" value="Glyco_transf_61_cat"/>
</dbReference>
<dbReference type="SUPFAM" id="SSF52540">
    <property type="entry name" value="P-loop containing nucleoside triphosphate hydrolases"/>
    <property type="match status" value="1"/>
</dbReference>
<keyword evidence="6" id="KW-1185">Reference proteome</keyword>
<proteinExistence type="predicted"/>
<keyword evidence="2" id="KW-0808">Transferase</keyword>
<dbReference type="EMBL" id="BAABBO010000018">
    <property type="protein sequence ID" value="GAA3973981.1"/>
    <property type="molecule type" value="Genomic_DNA"/>
</dbReference>
<comment type="caution">
    <text evidence="5">The sequence shown here is derived from an EMBL/GenBank/DDBJ whole genome shotgun (WGS) entry which is preliminary data.</text>
</comment>
<keyword evidence="1" id="KW-0328">Glycosyltransferase</keyword>
<evidence type="ECO:0000256" key="1">
    <source>
        <dbReference type="ARBA" id="ARBA00022676"/>
    </source>
</evidence>
<organism evidence="5 6">
    <name type="scientific">Allohahella marinimesophila</name>
    <dbReference type="NCBI Taxonomy" id="1054972"/>
    <lineage>
        <taxon>Bacteria</taxon>
        <taxon>Pseudomonadati</taxon>
        <taxon>Pseudomonadota</taxon>
        <taxon>Gammaproteobacteria</taxon>
        <taxon>Oceanospirillales</taxon>
        <taxon>Hahellaceae</taxon>
        <taxon>Allohahella</taxon>
    </lineage>
</organism>
<dbReference type="Gene3D" id="3.40.50.300">
    <property type="entry name" value="P-loop containing nucleotide triphosphate hydrolases"/>
    <property type="match status" value="1"/>
</dbReference>
<dbReference type="PANTHER" id="PTHR20961">
    <property type="entry name" value="GLYCOSYLTRANSFERASE"/>
    <property type="match status" value="1"/>
</dbReference>
<evidence type="ECO:0000259" key="4">
    <source>
        <dbReference type="Pfam" id="PF04577"/>
    </source>
</evidence>
<keyword evidence="3" id="KW-0325">Glycoprotein</keyword>
<protein>
    <recommendedName>
        <fullName evidence="4">Glycosyltransferase 61 catalytic domain-containing protein</fullName>
    </recommendedName>
</protein>
<reference evidence="6" key="1">
    <citation type="journal article" date="2019" name="Int. J. Syst. Evol. Microbiol.">
        <title>The Global Catalogue of Microorganisms (GCM) 10K type strain sequencing project: providing services to taxonomists for standard genome sequencing and annotation.</title>
        <authorList>
            <consortium name="The Broad Institute Genomics Platform"/>
            <consortium name="The Broad Institute Genome Sequencing Center for Infectious Disease"/>
            <person name="Wu L."/>
            <person name="Ma J."/>
        </authorList>
    </citation>
    <scope>NUCLEOTIDE SEQUENCE [LARGE SCALE GENOMIC DNA]</scope>
    <source>
        <strain evidence="6">JCM 17555</strain>
    </source>
</reference>
<accession>A0ABP7PZH0</accession>
<name>A0ABP7PZH0_9GAMM</name>
<dbReference type="InterPro" id="IPR027417">
    <property type="entry name" value="P-loop_NTPase"/>
</dbReference>
<gene>
    <name evidence="5" type="ORF">GCM10022278_33820</name>
</gene>
<evidence type="ECO:0000256" key="3">
    <source>
        <dbReference type="ARBA" id="ARBA00023180"/>
    </source>
</evidence>
<dbReference type="InterPro" id="IPR007657">
    <property type="entry name" value="Glycosyltransferase_61"/>
</dbReference>
<dbReference type="Proteomes" id="UP001501337">
    <property type="component" value="Unassembled WGS sequence"/>
</dbReference>